<gene>
    <name evidence="2" type="ORF">NSCI0253_LOCUS34675</name>
</gene>
<protein>
    <recommendedName>
        <fullName evidence="1">VWFA domain-containing protein</fullName>
    </recommendedName>
</protein>
<dbReference type="PANTHER" id="PTHR10579">
    <property type="entry name" value="CALCIUM-ACTIVATED CHLORIDE CHANNEL REGULATOR"/>
    <property type="match status" value="1"/>
</dbReference>
<dbReference type="InterPro" id="IPR039510">
    <property type="entry name" value="Vint_dom"/>
</dbReference>
<dbReference type="AlphaFoldDB" id="A0A7S1FE53"/>
<feature type="domain" description="VWFA" evidence="1">
    <location>
        <begin position="1"/>
        <end position="178"/>
    </location>
</feature>
<dbReference type="Gene3D" id="3.40.50.410">
    <property type="entry name" value="von Willebrand factor, type A domain"/>
    <property type="match status" value="1"/>
</dbReference>
<dbReference type="PROSITE" id="PS50234">
    <property type="entry name" value="VWFA"/>
    <property type="match status" value="1"/>
</dbReference>
<proteinExistence type="predicted"/>
<reference evidence="2" key="1">
    <citation type="submission" date="2021-01" db="EMBL/GenBank/DDBJ databases">
        <authorList>
            <person name="Corre E."/>
            <person name="Pelletier E."/>
            <person name="Niang G."/>
            <person name="Scheremetjew M."/>
            <person name="Finn R."/>
            <person name="Kale V."/>
            <person name="Holt S."/>
            <person name="Cochrane G."/>
            <person name="Meng A."/>
            <person name="Brown T."/>
            <person name="Cohen L."/>
        </authorList>
    </citation>
    <scope>NUCLEOTIDE SEQUENCE</scope>
</reference>
<dbReference type="PANTHER" id="PTHR10579:SF43">
    <property type="entry name" value="ZINC FINGER (C3HC4-TYPE RING FINGER) FAMILY PROTEIN"/>
    <property type="match status" value="1"/>
</dbReference>
<evidence type="ECO:0000259" key="1">
    <source>
        <dbReference type="PROSITE" id="PS50234"/>
    </source>
</evidence>
<dbReference type="SUPFAM" id="SSF53300">
    <property type="entry name" value="vWA-like"/>
    <property type="match status" value="1"/>
</dbReference>
<dbReference type="Pfam" id="PF14623">
    <property type="entry name" value="Vint"/>
    <property type="match status" value="1"/>
</dbReference>
<dbReference type="InterPro" id="IPR051266">
    <property type="entry name" value="CLCR"/>
</dbReference>
<sequence length="594" mass="63636">MGCAATITNEAGQQESHGLNLLDIAKHAVLTVIKTLGEHDRLTVVAFDDSVDTLFALTEMDDAGQTSGAARLATLQPRGGTNLWKGLQRGLEMVKCQSSDRLAHVMLLTDGQTMQRDSCLSNLDDFIKEFGLPGTINTFGFGYQIDSVLLDKLAARGGGSYSFIPDAGFVGTVFVNTMSNLLVSWARDVSIRMRSSAALHVKGCLRTESDGEEVLVKLDGLRYGQKTNIVVVLKTPQTPTDFAAELQYMLPGTTDICREVADGDVKDNFVEVEAQKLRCEFVELLADVVRLASSNIADISVAQDRISAFAAMFDSSLAKEEETVQALREDVEGQTSEALSKPQSYKKWGRHFIPSLAFAHKLQMCNNFKDPGVQVYGGSLFKQIQEEADEIFNSLPPPVPATPARRTMHGSMGAPAMPSTMASYNNAGCGCIDGRSPVTLASGERVQVCNLKKGDLLCGVGGMAEVACVVRIQCLEGKASLVHIGDLAITPYHPICVDGTWCFPTAIAPAQDTECEAVFNFVLQGSPALVVDGVPCACLGHGLQEGAAVHPYFGSDLVVKDLGNFSGFADGIVHLTSSWAVRDPATGLVCGIRQ</sequence>
<dbReference type="Pfam" id="PF13768">
    <property type="entry name" value="VWA_3"/>
    <property type="match status" value="1"/>
</dbReference>
<organism evidence="2">
    <name type="scientific">Noctiluca scintillans</name>
    <name type="common">Sea sparkle</name>
    <name type="synonym">Red tide dinoflagellate</name>
    <dbReference type="NCBI Taxonomy" id="2966"/>
    <lineage>
        <taxon>Eukaryota</taxon>
        <taxon>Sar</taxon>
        <taxon>Alveolata</taxon>
        <taxon>Dinophyceae</taxon>
        <taxon>Noctilucales</taxon>
        <taxon>Noctilucaceae</taxon>
        <taxon>Noctiluca</taxon>
    </lineage>
</organism>
<dbReference type="Pfam" id="PF14624">
    <property type="entry name" value="Vwaint"/>
    <property type="match status" value="1"/>
</dbReference>
<dbReference type="InterPro" id="IPR036465">
    <property type="entry name" value="vWFA_dom_sf"/>
</dbReference>
<name>A0A7S1FE53_NOCSC</name>
<accession>A0A7S1FE53</accession>
<evidence type="ECO:0000313" key="2">
    <source>
        <dbReference type="EMBL" id="CAD8860321.1"/>
    </source>
</evidence>
<dbReference type="InterPro" id="IPR032838">
    <property type="entry name" value="Vwaint_dom"/>
</dbReference>
<dbReference type="InterPro" id="IPR002035">
    <property type="entry name" value="VWF_A"/>
</dbReference>
<dbReference type="EMBL" id="HBFQ01048536">
    <property type="protein sequence ID" value="CAD8860321.1"/>
    <property type="molecule type" value="Transcribed_RNA"/>
</dbReference>